<dbReference type="SUPFAM" id="SSF52833">
    <property type="entry name" value="Thioredoxin-like"/>
    <property type="match status" value="1"/>
</dbReference>
<evidence type="ECO:0000256" key="3">
    <source>
        <dbReference type="PIRSR" id="PIRSR603782-2"/>
    </source>
</evidence>
<comment type="similarity">
    <text evidence="1">Belongs to the SCO1/2 family.</text>
</comment>
<dbReference type="Gene3D" id="3.40.30.10">
    <property type="entry name" value="Glutaredoxin"/>
    <property type="match status" value="1"/>
</dbReference>
<evidence type="ECO:0000256" key="4">
    <source>
        <dbReference type="SAM" id="Phobius"/>
    </source>
</evidence>
<dbReference type="GO" id="GO:0046872">
    <property type="term" value="F:metal ion binding"/>
    <property type="evidence" value="ECO:0007669"/>
    <property type="project" value="UniProtKB-KW"/>
</dbReference>
<keyword evidence="4" id="KW-1133">Transmembrane helix</keyword>
<dbReference type="InterPro" id="IPR036249">
    <property type="entry name" value="Thioredoxin-like_sf"/>
</dbReference>
<dbReference type="AlphaFoldDB" id="A0A0S7C1Y5"/>
<dbReference type="CDD" id="cd02968">
    <property type="entry name" value="SCO"/>
    <property type="match status" value="1"/>
</dbReference>
<feature type="transmembrane region" description="Helical" evidence="4">
    <location>
        <begin position="238"/>
        <end position="256"/>
    </location>
</feature>
<keyword evidence="3" id="KW-1015">Disulfide bond</keyword>
<feature type="disulfide bond" description="Redox-active" evidence="3">
    <location>
        <begin position="79"/>
        <end position="83"/>
    </location>
</feature>
<name>A0A0S7C1Y5_9BACT</name>
<keyword evidence="4" id="KW-0472">Membrane</keyword>
<feature type="binding site" evidence="2">
    <location>
        <position position="83"/>
    </location>
    <ligand>
        <name>Cu cation</name>
        <dbReference type="ChEBI" id="CHEBI:23378"/>
    </ligand>
</feature>
<dbReference type="EMBL" id="DF968182">
    <property type="protein sequence ID" value="GAP42803.1"/>
    <property type="molecule type" value="Genomic_DNA"/>
</dbReference>
<dbReference type="OrthoDB" id="9811998at2"/>
<sequence length="265" mass="29680">MKRFIPISLIAFLIPLMMQGQTIKATQDIKSPELEIGIVEHLDEYIPDDLMLIDTTGQAVNLKQLIDKPTVLMWVYYRCPGICSPLMTSVAEVIGKTDLILGKDFQVITISFDAREGSDLAIRKRENYLNLIGKPVDESGWMFYTADSANIARGTEATGFRFKKAGNDFMHSAALIMISPDGKITRYLQGTYFLPFEFKMALIETSQGKSGPTIYKVLQFCYTYDPAGQQYVLNVTKVAGSLILIIALIVFLILVLKPRKKTTTN</sequence>
<dbReference type="Proteomes" id="UP000053091">
    <property type="component" value="Unassembled WGS sequence"/>
</dbReference>
<feature type="binding site" evidence="2">
    <location>
        <position position="79"/>
    </location>
    <ligand>
        <name>Cu cation</name>
        <dbReference type="ChEBI" id="CHEBI:23378"/>
    </ligand>
</feature>
<dbReference type="InterPro" id="IPR003782">
    <property type="entry name" value="SCO1/SenC"/>
</dbReference>
<keyword evidence="2" id="KW-0186">Copper</keyword>
<evidence type="ECO:0000256" key="2">
    <source>
        <dbReference type="PIRSR" id="PIRSR603782-1"/>
    </source>
</evidence>
<keyword evidence="4" id="KW-0812">Transmembrane</keyword>
<dbReference type="STRING" id="1678841.TBC1_11943"/>
<keyword evidence="6" id="KW-1185">Reference proteome</keyword>
<evidence type="ECO:0000256" key="1">
    <source>
        <dbReference type="ARBA" id="ARBA00010996"/>
    </source>
</evidence>
<dbReference type="RefSeq" id="WP_062039188.1">
    <property type="nucleotide sequence ID" value="NZ_DF968182.1"/>
</dbReference>
<evidence type="ECO:0000313" key="6">
    <source>
        <dbReference type="Proteomes" id="UP000053091"/>
    </source>
</evidence>
<dbReference type="PANTHER" id="PTHR12151:SF8">
    <property type="entry name" value="THIOREDOXIN DOMAIN-CONTAINING PROTEIN"/>
    <property type="match status" value="1"/>
</dbReference>
<protein>
    <submittedName>
        <fullName evidence="5">Cytochrome oxidase Cu insertion factor, SCO1/SenC/PrrC family</fullName>
    </submittedName>
</protein>
<gene>
    <name evidence="5" type="ORF">TBC1_11943</name>
</gene>
<reference evidence="5" key="1">
    <citation type="journal article" date="2015" name="Genome Announc.">
        <title>Draft Genome Sequence of Bacteroidales Strain TBC1, a Novel Isolate from a Methanogenic Wastewater Treatment System.</title>
        <authorList>
            <person name="Tourlousse D.M."/>
            <person name="Matsuura N."/>
            <person name="Sun L."/>
            <person name="Toyonaga M."/>
            <person name="Kuroda K."/>
            <person name="Ohashi A."/>
            <person name="Cruz R."/>
            <person name="Yamaguchi T."/>
            <person name="Sekiguchi Y."/>
        </authorList>
    </citation>
    <scope>NUCLEOTIDE SEQUENCE [LARGE SCALE GENOMIC DNA]</scope>
    <source>
        <strain evidence="5">TBC1</strain>
    </source>
</reference>
<proteinExistence type="inferred from homology"/>
<accession>A0A0S7C1Y5</accession>
<dbReference type="PANTHER" id="PTHR12151">
    <property type="entry name" value="ELECTRON TRANSPORT PROTIN SCO1/SENC FAMILY MEMBER"/>
    <property type="match status" value="1"/>
</dbReference>
<evidence type="ECO:0000313" key="5">
    <source>
        <dbReference type="EMBL" id="GAP42803.1"/>
    </source>
</evidence>
<dbReference type="Pfam" id="PF02630">
    <property type="entry name" value="SCO1-SenC"/>
    <property type="match status" value="1"/>
</dbReference>
<keyword evidence="2" id="KW-0479">Metal-binding</keyword>
<organism evidence="5">
    <name type="scientific">Lentimicrobium saccharophilum</name>
    <dbReference type="NCBI Taxonomy" id="1678841"/>
    <lineage>
        <taxon>Bacteria</taxon>
        <taxon>Pseudomonadati</taxon>
        <taxon>Bacteroidota</taxon>
        <taxon>Bacteroidia</taxon>
        <taxon>Bacteroidales</taxon>
        <taxon>Lentimicrobiaceae</taxon>
        <taxon>Lentimicrobium</taxon>
    </lineage>
</organism>
<feature type="binding site" evidence="2">
    <location>
        <position position="171"/>
    </location>
    <ligand>
        <name>Cu cation</name>
        <dbReference type="ChEBI" id="CHEBI:23378"/>
    </ligand>
</feature>